<dbReference type="InterPro" id="IPR035963">
    <property type="entry name" value="FERM_2"/>
</dbReference>
<dbReference type="CDD" id="cd16523">
    <property type="entry name" value="RING-HC_MYLIP"/>
    <property type="match status" value="1"/>
</dbReference>
<keyword evidence="7" id="KW-0479">Metal-binding</keyword>
<dbReference type="Gene3D" id="1.20.80.10">
    <property type="match status" value="1"/>
</dbReference>
<evidence type="ECO:0000256" key="9">
    <source>
        <dbReference type="ARBA" id="ARBA00022786"/>
    </source>
</evidence>
<evidence type="ECO:0000313" key="19">
    <source>
        <dbReference type="Proteomes" id="UP000264820"/>
    </source>
</evidence>
<dbReference type="GeneTree" id="ENSGT00940000156206"/>
<dbReference type="Gene3D" id="3.30.40.10">
    <property type="entry name" value="Zinc/RING finger domain, C3HC4 (zinc finger)"/>
    <property type="match status" value="1"/>
</dbReference>
<dbReference type="OrthoDB" id="10037309at2759"/>
<feature type="domain" description="RING-type" evidence="17">
    <location>
        <begin position="390"/>
        <end position="425"/>
    </location>
</feature>
<sequence length="487" mass="54495">MLCHVTRPDSVVMEVEVDAKAKGEDCLNKVCGKLGIIEVDYFGLQLTGSKGENLWMNLRNRICQQVDNVAPCRLRLRVKFFVEPHLILQEQTRHIFFTHVKEDLHNGHLRMGSEQAEELSALLAQAEFGDYNQNTAQYWYSELCGEEPCPATVNSIVSRHKALEGLSQTSVEYQALQLVSSLEHYGVEWHWARDANGQRLAIGVGPEGIAVCKEDFSLINRVSYPVIQIATQSGKTVYLTVTKDNNDSVVLMFKLISNRAASGLYRAITETHAFYRCDTVTNAVMMQYSRDFKGHLASLFLNENINLGKKYVFDIRRTSKEVYDHARRALYNAGMVDLMSRSGGERSTHPRSPNRQDGSDDDDDGSDCGSCQQSRALQERLHKLQEALLCMLCCEEQINAAFCPCGHLVCCQTCANQLQLCPVCRSEVEHVQHVYLPTCTSLLNLAMNGQRANRVVGGGGIPASICRDLASPHDCDGDDYSKIFTHT</sequence>
<dbReference type="CDD" id="cd13195">
    <property type="entry name" value="FERM_C_MYLIP_IDOL"/>
    <property type="match status" value="1"/>
</dbReference>
<dbReference type="GO" id="GO:0007369">
    <property type="term" value="P:gastrulation"/>
    <property type="evidence" value="ECO:0007669"/>
    <property type="project" value="UniProtKB-KW"/>
</dbReference>
<dbReference type="FunFam" id="3.10.20.90:FF:000129">
    <property type="entry name" value="E3 ubiquitin-protein ligase MYLIP isoform X1"/>
    <property type="match status" value="1"/>
</dbReference>
<dbReference type="InterPro" id="IPR000299">
    <property type="entry name" value="FERM_domain"/>
</dbReference>
<dbReference type="GO" id="GO:0006511">
    <property type="term" value="P:ubiquitin-dependent protein catabolic process"/>
    <property type="evidence" value="ECO:0007669"/>
    <property type="project" value="TreeGrafter"/>
</dbReference>
<dbReference type="Pfam" id="PF09379">
    <property type="entry name" value="FERM_N"/>
    <property type="match status" value="1"/>
</dbReference>
<evidence type="ECO:0000256" key="10">
    <source>
        <dbReference type="ARBA" id="ARBA00022833"/>
    </source>
</evidence>
<dbReference type="UniPathway" id="UPA00143"/>
<dbReference type="GO" id="GO:0016567">
    <property type="term" value="P:protein ubiquitination"/>
    <property type="evidence" value="ECO:0007669"/>
    <property type="project" value="UniProtKB-UniPathway"/>
</dbReference>
<evidence type="ECO:0000256" key="8">
    <source>
        <dbReference type="ARBA" id="ARBA00022771"/>
    </source>
</evidence>
<keyword evidence="5" id="KW-0963">Cytoplasm</keyword>
<name>A0A3Q3DLY6_HIPCM</name>
<evidence type="ECO:0000256" key="7">
    <source>
        <dbReference type="ARBA" id="ARBA00022723"/>
    </source>
</evidence>
<dbReference type="GeneID" id="109528053"/>
<dbReference type="Pfam" id="PF09380">
    <property type="entry name" value="FERM_C"/>
    <property type="match status" value="1"/>
</dbReference>
<dbReference type="OMA" id="NKGENLW"/>
<keyword evidence="10" id="KW-0862">Zinc</keyword>
<keyword evidence="19" id="KW-1185">Reference proteome</keyword>
<feature type="domain" description="FERM" evidence="16">
    <location>
        <begin position="1"/>
        <end position="279"/>
    </location>
</feature>
<accession>A0A3Q3DLY6</accession>
<evidence type="ECO:0000256" key="14">
    <source>
        <dbReference type="PROSITE-ProRule" id="PRU00175"/>
    </source>
</evidence>
<comment type="subcellular location">
    <subcellularLocation>
        <location evidence="2">Cytoplasm</location>
    </subcellularLocation>
</comment>
<dbReference type="CDD" id="cd14473">
    <property type="entry name" value="FERM_B-lobe"/>
    <property type="match status" value="1"/>
</dbReference>
<dbReference type="GO" id="GO:0061630">
    <property type="term" value="F:ubiquitin protein ligase activity"/>
    <property type="evidence" value="ECO:0007669"/>
    <property type="project" value="UniProtKB-EC"/>
</dbReference>
<dbReference type="RefSeq" id="XP_019745880.1">
    <property type="nucleotide sequence ID" value="XM_019890321.1"/>
</dbReference>
<dbReference type="Proteomes" id="UP000264820">
    <property type="component" value="Unplaced"/>
</dbReference>
<dbReference type="GO" id="GO:0008270">
    <property type="term" value="F:zinc ion binding"/>
    <property type="evidence" value="ECO:0007669"/>
    <property type="project" value="UniProtKB-KW"/>
</dbReference>
<dbReference type="KEGG" id="hcq:109528053"/>
<dbReference type="PROSITE" id="PS50089">
    <property type="entry name" value="ZF_RING_2"/>
    <property type="match status" value="1"/>
</dbReference>
<evidence type="ECO:0000256" key="6">
    <source>
        <dbReference type="ARBA" id="ARBA00022679"/>
    </source>
</evidence>
<reference evidence="18" key="2">
    <citation type="submission" date="2025-09" db="UniProtKB">
        <authorList>
            <consortium name="Ensembl"/>
        </authorList>
    </citation>
    <scope>IDENTIFICATION</scope>
</reference>
<evidence type="ECO:0000256" key="1">
    <source>
        <dbReference type="ARBA" id="ARBA00000900"/>
    </source>
</evidence>
<protein>
    <recommendedName>
        <fullName evidence="4">RING-type E3 ubiquitin transferase</fullName>
        <ecNumber evidence="4">2.3.2.27</ecNumber>
    </recommendedName>
</protein>
<evidence type="ECO:0000256" key="13">
    <source>
        <dbReference type="ARBA" id="ARBA00062023"/>
    </source>
</evidence>
<keyword evidence="11" id="KW-0217">Developmental protein</keyword>
<comment type="pathway">
    <text evidence="3">Protein modification; protein ubiquitination.</text>
</comment>
<dbReference type="AlphaFoldDB" id="A0A3Q3DLY6"/>
<dbReference type="InterPro" id="IPR041790">
    <property type="entry name" value="MYLIP_FERM_C"/>
</dbReference>
<dbReference type="Pfam" id="PF13920">
    <property type="entry name" value="zf-C3HC4_3"/>
    <property type="match status" value="1"/>
</dbReference>
<dbReference type="FunFam" id="3.30.40.10:FF:000175">
    <property type="entry name" value="Putative E3 ubiquitin-protein ligase MYLIP"/>
    <property type="match status" value="1"/>
</dbReference>
<keyword evidence="8 14" id="KW-0863">Zinc-finger</keyword>
<keyword evidence="9" id="KW-0833">Ubl conjugation pathway</keyword>
<dbReference type="InterPro" id="IPR011993">
    <property type="entry name" value="PH-like_dom_sf"/>
</dbReference>
<comment type="function">
    <text evidence="12">E3 ubiquitin-protein ligase that mediates ubiquitination and subsequent proteasomal degradation of myosin regulatory light chain (MRLC). Regulates cell movements during gastrulation by acting downstream of fz7 to antagonize the frizzled-signaling pathway.</text>
</comment>
<evidence type="ECO:0000256" key="4">
    <source>
        <dbReference type="ARBA" id="ARBA00012483"/>
    </source>
</evidence>
<dbReference type="SUPFAM" id="SSF47031">
    <property type="entry name" value="Second domain of FERM"/>
    <property type="match status" value="1"/>
</dbReference>
<evidence type="ECO:0000256" key="2">
    <source>
        <dbReference type="ARBA" id="ARBA00004496"/>
    </source>
</evidence>
<dbReference type="Gene3D" id="2.30.29.30">
    <property type="entry name" value="Pleckstrin-homology domain (PH domain)/Phosphotyrosine-binding domain (PTB)"/>
    <property type="match status" value="1"/>
</dbReference>
<dbReference type="GO" id="GO:0005737">
    <property type="term" value="C:cytoplasm"/>
    <property type="evidence" value="ECO:0007669"/>
    <property type="project" value="UniProtKB-SubCell"/>
</dbReference>
<dbReference type="PRINTS" id="PR00935">
    <property type="entry name" value="BAND41"/>
</dbReference>
<evidence type="ECO:0000256" key="12">
    <source>
        <dbReference type="ARBA" id="ARBA00055346"/>
    </source>
</evidence>
<comment type="catalytic activity">
    <reaction evidence="1">
        <text>S-ubiquitinyl-[E2 ubiquitin-conjugating enzyme]-L-cysteine + [acceptor protein]-L-lysine = [E2 ubiquitin-conjugating enzyme]-L-cysteine + N(6)-ubiquitinyl-[acceptor protein]-L-lysine.</text>
        <dbReference type="EC" id="2.3.2.27"/>
    </reaction>
</comment>
<dbReference type="InterPro" id="IPR018979">
    <property type="entry name" value="FERM_N"/>
</dbReference>
<dbReference type="Pfam" id="PF00373">
    <property type="entry name" value="FERM_M"/>
    <property type="match status" value="1"/>
</dbReference>
<evidence type="ECO:0000256" key="3">
    <source>
        <dbReference type="ARBA" id="ARBA00004906"/>
    </source>
</evidence>
<dbReference type="InterPro" id="IPR018980">
    <property type="entry name" value="FERM_PH-like_C"/>
</dbReference>
<evidence type="ECO:0000259" key="16">
    <source>
        <dbReference type="PROSITE" id="PS50057"/>
    </source>
</evidence>
<dbReference type="GO" id="GO:0030178">
    <property type="term" value="P:negative regulation of Wnt signaling pathway"/>
    <property type="evidence" value="ECO:0007669"/>
    <property type="project" value="Ensembl"/>
</dbReference>
<dbReference type="SUPFAM" id="SSF50729">
    <property type="entry name" value="PH domain-like"/>
    <property type="match status" value="1"/>
</dbReference>
<dbReference type="InterPro" id="IPR001841">
    <property type="entry name" value="Znf_RING"/>
</dbReference>
<dbReference type="PROSITE" id="PS50057">
    <property type="entry name" value="FERM_3"/>
    <property type="match status" value="1"/>
</dbReference>
<reference evidence="18" key="1">
    <citation type="submission" date="2025-08" db="UniProtKB">
        <authorList>
            <consortium name="Ensembl"/>
        </authorList>
    </citation>
    <scope>IDENTIFICATION</scope>
</reference>
<dbReference type="InterPro" id="IPR014352">
    <property type="entry name" value="FERM/acyl-CoA-bd_prot_sf"/>
</dbReference>
<dbReference type="SUPFAM" id="SSF57850">
    <property type="entry name" value="RING/U-box"/>
    <property type="match status" value="1"/>
</dbReference>
<dbReference type="InterPro" id="IPR019749">
    <property type="entry name" value="Band_41_domain"/>
</dbReference>
<dbReference type="SUPFAM" id="SSF54236">
    <property type="entry name" value="Ubiquitin-like"/>
    <property type="match status" value="1"/>
</dbReference>
<dbReference type="Ensembl" id="ENSHCOT00000023372.1">
    <property type="protein sequence ID" value="ENSHCOP00000015460.1"/>
    <property type="gene ID" value="ENSHCOG00000019079.1"/>
</dbReference>
<dbReference type="CTD" id="335888"/>
<keyword evidence="11" id="KW-0306">Gastrulation</keyword>
<proteinExistence type="predicted"/>
<dbReference type="STRING" id="109280.ENSHCOP00000015460"/>
<dbReference type="InterPro" id="IPR019748">
    <property type="entry name" value="FERM_central"/>
</dbReference>
<evidence type="ECO:0000256" key="11">
    <source>
        <dbReference type="ARBA" id="ARBA00023218"/>
    </source>
</evidence>
<dbReference type="PANTHER" id="PTHR23280:SF13">
    <property type="entry name" value="E3 UBIQUITIN-PROTEIN LIGASE MYLIP"/>
    <property type="match status" value="1"/>
</dbReference>
<dbReference type="SMART" id="SM00295">
    <property type="entry name" value="B41"/>
    <property type="match status" value="1"/>
</dbReference>
<evidence type="ECO:0000313" key="18">
    <source>
        <dbReference type="Ensembl" id="ENSHCOP00000015460.1"/>
    </source>
</evidence>
<dbReference type="CDD" id="cd17104">
    <property type="entry name" value="FERM_F1_MYLIP"/>
    <property type="match status" value="1"/>
</dbReference>
<comment type="subunit">
    <text evidence="13">Interacts with anxa5.</text>
</comment>
<dbReference type="PANTHER" id="PTHR23280">
    <property type="entry name" value="4.1 G PROTEIN"/>
    <property type="match status" value="1"/>
</dbReference>
<dbReference type="Gene3D" id="3.10.20.90">
    <property type="entry name" value="Phosphatidylinositol 3-kinase Catalytic Subunit, Chain A, domain 1"/>
    <property type="match status" value="1"/>
</dbReference>
<dbReference type="SMART" id="SM01196">
    <property type="entry name" value="FERM_C"/>
    <property type="match status" value="1"/>
</dbReference>
<evidence type="ECO:0000256" key="5">
    <source>
        <dbReference type="ARBA" id="ARBA00022490"/>
    </source>
</evidence>
<dbReference type="EC" id="2.3.2.27" evidence="4"/>
<dbReference type="InterPro" id="IPR013083">
    <property type="entry name" value="Znf_RING/FYVE/PHD"/>
</dbReference>
<feature type="region of interest" description="Disordered" evidence="15">
    <location>
        <begin position="341"/>
        <end position="367"/>
    </location>
</feature>
<organism evidence="18 19">
    <name type="scientific">Hippocampus comes</name>
    <name type="common">Tiger tail seahorse</name>
    <dbReference type="NCBI Taxonomy" id="109280"/>
    <lineage>
        <taxon>Eukaryota</taxon>
        <taxon>Metazoa</taxon>
        <taxon>Chordata</taxon>
        <taxon>Craniata</taxon>
        <taxon>Vertebrata</taxon>
        <taxon>Euteleostomi</taxon>
        <taxon>Actinopterygii</taxon>
        <taxon>Neopterygii</taxon>
        <taxon>Teleostei</taxon>
        <taxon>Neoteleostei</taxon>
        <taxon>Acanthomorphata</taxon>
        <taxon>Syngnathiaria</taxon>
        <taxon>Syngnathiformes</taxon>
        <taxon>Syngnathoidei</taxon>
        <taxon>Syngnathidae</taxon>
        <taxon>Hippocampus</taxon>
    </lineage>
</organism>
<dbReference type="FunFam" id="2.30.29.30:FF:000164">
    <property type="entry name" value="Putative E3 ubiquitin-protein ligase MYLIP"/>
    <property type="match status" value="1"/>
</dbReference>
<dbReference type="FunFam" id="1.20.80.10:FF:000019">
    <property type="entry name" value="E3 ubiquitin-protein ligase MYLIP"/>
    <property type="match status" value="1"/>
</dbReference>
<evidence type="ECO:0000259" key="17">
    <source>
        <dbReference type="PROSITE" id="PS50089"/>
    </source>
</evidence>
<evidence type="ECO:0000256" key="15">
    <source>
        <dbReference type="SAM" id="MobiDB-lite"/>
    </source>
</evidence>
<keyword evidence="6" id="KW-0808">Transferase</keyword>
<dbReference type="InterPro" id="IPR029071">
    <property type="entry name" value="Ubiquitin-like_domsf"/>
</dbReference>